<name>A0A915JIC3_ROMCU</name>
<evidence type="ECO:0000313" key="3">
    <source>
        <dbReference type="WBParaSite" id="nRc.2.0.1.t25837-RA"/>
    </source>
</evidence>
<protein>
    <submittedName>
        <fullName evidence="3">Uncharacterized protein</fullName>
    </submittedName>
</protein>
<dbReference type="AlphaFoldDB" id="A0A915JIC3"/>
<evidence type="ECO:0000256" key="1">
    <source>
        <dbReference type="SAM" id="MobiDB-lite"/>
    </source>
</evidence>
<organism evidence="2 3">
    <name type="scientific">Romanomermis culicivorax</name>
    <name type="common">Nematode worm</name>
    <dbReference type="NCBI Taxonomy" id="13658"/>
    <lineage>
        <taxon>Eukaryota</taxon>
        <taxon>Metazoa</taxon>
        <taxon>Ecdysozoa</taxon>
        <taxon>Nematoda</taxon>
        <taxon>Enoplea</taxon>
        <taxon>Dorylaimia</taxon>
        <taxon>Mermithida</taxon>
        <taxon>Mermithoidea</taxon>
        <taxon>Mermithidae</taxon>
        <taxon>Romanomermis</taxon>
    </lineage>
</organism>
<feature type="compositionally biased region" description="Basic and acidic residues" evidence="1">
    <location>
        <begin position="108"/>
        <end position="126"/>
    </location>
</feature>
<feature type="compositionally biased region" description="Polar residues" evidence="1">
    <location>
        <begin position="1"/>
        <end position="10"/>
    </location>
</feature>
<sequence>MTNGTGINPRQQHRANPETIGHKPVSVVRHCQYGCGKHQEGRDLTGFEDRNFIEEKDMTKKQLFRVYHMMQQEVLKAAPSKKKVNQWEEWEDLSDQEDMDTMDQQVNRTKEEKKPRSADPLIHRDPGFRHPIRIRIHRPDPGFSATQLHDSFSFLL</sequence>
<evidence type="ECO:0000313" key="2">
    <source>
        <dbReference type="Proteomes" id="UP000887565"/>
    </source>
</evidence>
<dbReference type="Proteomes" id="UP000887565">
    <property type="component" value="Unplaced"/>
</dbReference>
<accession>A0A915JIC3</accession>
<feature type="compositionally biased region" description="Acidic residues" evidence="1">
    <location>
        <begin position="90"/>
        <end position="101"/>
    </location>
</feature>
<keyword evidence="2" id="KW-1185">Reference proteome</keyword>
<feature type="region of interest" description="Disordered" evidence="1">
    <location>
        <begin position="1"/>
        <end position="22"/>
    </location>
</feature>
<dbReference type="WBParaSite" id="nRc.2.0.1.t25837-RA">
    <property type="protein sequence ID" value="nRc.2.0.1.t25837-RA"/>
    <property type="gene ID" value="nRc.2.0.1.g25837"/>
</dbReference>
<reference evidence="3" key="1">
    <citation type="submission" date="2022-11" db="UniProtKB">
        <authorList>
            <consortium name="WormBaseParasite"/>
        </authorList>
    </citation>
    <scope>IDENTIFICATION</scope>
</reference>
<proteinExistence type="predicted"/>
<feature type="region of interest" description="Disordered" evidence="1">
    <location>
        <begin position="90"/>
        <end position="126"/>
    </location>
</feature>